<sequence>MAFDVAVATARYFHDFKSGKDVSLYDALLKYRLNPYSSVGFEYTNGTDKDTLVYSQKYLIKLLYAQ</sequence>
<name>A0A4Q0S3S3_9BRAD</name>
<evidence type="ECO:0000313" key="2">
    <source>
        <dbReference type="Proteomes" id="UP000289546"/>
    </source>
</evidence>
<proteinExistence type="predicted"/>
<gene>
    <name evidence="1" type="ORF">XH99_14140</name>
</gene>
<dbReference type="RefSeq" id="WP_128918565.1">
    <property type="nucleotide sequence ID" value="NZ_LBJQ01000073.1"/>
</dbReference>
<organism evidence="1 2">
    <name type="scientific">Bradyrhizobium nanningense</name>
    <dbReference type="NCBI Taxonomy" id="1325118"/>
    <lineage>
        <taxon>Bacteria</taxon>
        <taxon>Pseudomonadati</taxon>
        <taxon>Pseudomonadota</taxon>
        <taxon>Alphaproteobacteria</taxon>
        <taxon>Hyphomicrobiales</taxon>
        <taxon>Nitrobacteraceae</taxon>
        <taxon>Bradyrhizobium</taxon>
    </lineage>
</organism>
<reference evidence="1 2" key="1">
    <citation type="submission" date="2015-04" db="EMBL/GenBank/DDBJ databases">
        <title>Comparative genomics of rhizobia nodulating Arachis hypogaea in China.</title>
        <authorList>
            <person name="Li Y."/>
        </authorList>
    </citation>
    <scope>NUCLEOTIDE SEQUENCE [LARGE SCALE GENOMIC DNA]</scope>
    <source>
        <strain evidence="1 2">CCBAU 51757</strain>
    </source>
</reference>
<keyword evidence="2" id="KW-1185">Reference proteome</keyword>
<dbReference type="Proteomes" id="UP000289546">
    <property type="component" value="Unassembled WGS sequence"/>
</dbReference>
<accession>A0A4Q0S3S3</accession>
<comment type="caution">
    <text evidence="1">The sequence shown here is derived from an EMBL/GenBank/DDBJ whole genome shotgun (WGS) entry which is preliminary data.</text>
</comment>
<dbReference type="EMBL" id="LBJQ01000073">
    <property type="protein sequence ID" value="RXH28941.1"/>
    <property type="molecule type" value="Genomic_DNA"/>
</dbReference>
<protein>
    <submittedName>
        <fullName evidence="1">Uncharacterized protein</fullName>
    </submittedName>
</protein>
<dbReference type="AlphaFoldDB" id="A0A4Q0S3S3"/>
<evidence type="ECO:0000313" key="1">
    <source>
        <dbReference type="EMBL" id="RXH28941.1"/>
    </source>
</evidence>